<dbReference type="PROSITE" id="PS51186">
    <property type="entry name" value="GNAT"/>
    <property type="match status" value="1"/>
</dbReference>
<dbReference type="EMBL" id="CAJVCH010114503">
    <property type="protein sequence ID" value="CAG7724842.1"/>
    <property type="molecule type" value="Genomic_DNA"/>
</dbReference>
<dbReference type="AlphaFoldDB" id="A0A8J2JV39"/>
<dbReference type="OrthoDB" id="2115692at2759"/>
<dbReference type="CDD" id="cd04301">
    <property type="entry name" value="NAT_SF"/>
    <property type="match status" value="1"/>
</dbReference>
<proteinExistence type="predicted"/>
<dbReference type="PANTHER" id="PTHR20905:SF28">
    <property type="entry name" value="GH28833P-RELATED"/>
    <property type="match status" value="1"/>
</dbReference>
<feature type="domain" description="N-acetyltransferase" evidence="1">
    <location>
        <begin position="18"/>
        <end position="207"/>
    </location>
</feature>
<comment type="caution">
    <text evidence="2">The sequence shown here is derived from an EMBL/GenBank/DDBJ whole genome shotgun (WGS) entry which is preliminary data.</text>
</comment>
<dbReference type="GO" id="GO:0008080">
    <property type="term" value="F:N-acetyltransferase activity"/>
    <property type="evidence" value="ECO:0007669"/>
    <property type="project" value="TreeGrafter"/>
</dbReference>
<accession>A0A8J2JV39</accession>
<evidence type="ECO:0000313" key="2">
    <source>
        <dbReference type="EMBL" id="CAG7724842.1"/>
    </source>
</evidence>
<evidence type="ECO:0000313" key="3">
    <source>
        <dbReference type="Proteomes" id="UP000708208"/>
    </source>
</evidence>
<evidence type="ECO:0000259" key="1">
    <source>
        <dbReference type="PROSITE" id="PS51186"/>
    </source>
</evidence>
<keyword evidence="3" id="KW-1185">Reference proteome</keyword>
<dbReference type="InterPro" id="IPR000182">
    <property type="entry name" value="GNAT_dom"/>
</dbReference>
<organism evidence="2 3">
    <name type="scientific">Allacma fusca</name>
    <dbReference type="NCBI Taxonomy" id="39272"/>
    <lineage>
        <taxon>Eukaryota</taxon>
        <taxon>Metazoa</taxon>
        <taxon>Ecdysozoa</taxon>
        <taxon>Arthropoda</taxon>
        <taxon>Hexapoda</taxon>
        <taxon>Collembola</taxon>
        <taxon>Symphypleona</taxon>
        <taxon>Sminthuridae</taxon>
        <taxon>Allacma</taxon>
    </lineage>
</organism>
<name>A0A8J2JV39_9HEXA</name>
<gene>
    <name evidence="2" type="ORF">AFUS01_LOCUS13838</name>
</gene>
<dbReference type="Pfam" id="PF00583">
    <property type="entry name" value="Acetyltransf_1"/>
    <property type="match status" value="1"/>
</dbReference>
<reference evidence="2" key="1">
    <citation type="submission" date="2021-06" db="EMBL/GenBank/DDBJ databases">
        <authorList>
            <person name="Hodson N. C."/>
            <person name="Mongue J. A."/>
            <person name="Jaron S. K."/>
        </authorList>
    </citation>
    <scope>NUCLEOTIDE SEQUENCE</scope>
</reference>
<dbReference type="Proteomes" id="UP000708208">
    <property type="component" value="Unassembled WGS sequence"/>
</dbReference>
<protein>
    <recommendedName>
        <fullName evidence="1">N-acetyltransferase domain-containing protein</fullName>
    </recommendedName>
</protein>
<dbReference type="PANTHER" id="PTHR20905">
    <property type="entry name" value="N-ACETYLTRANSFERASE-RELATED"/>
    <property type="match status" value="1"/>
</dbReference>
<sequence length="224" mass="26133">MGSTTNMQRFVEGNWNRFHFRQAFLSDLDQLSTLMRTCLLDEPMTKLLDPDEDYFQDYDKFVRLTLEQNLTFFAVETSTKRFAGARICFNQRKDMDWSVFDFKSSKLAKLMRYINCLDDRTRLYEKYNLDSYMMCFLAIVHPDFRQQGLATEMYRRAVELARAEGFFLAKACFSSPYSRAAAAKVGFEEVARITYFDVTDENGKPVIPGAVDDQQVITQGIYIL</sequence>